<gene>
    <name evidence="2" type="ORF">CCMA1212_010380</name>
</gene>
<comment type="caution">
    <text evidence="2">The sequence shown here is derived from an EMBL/GenBank/DDBJ whole genome shotgun (WGS) entry which is preliminary data.</text>
</comment>
<evidence type="ECO:0000313" key="2">
    <source>
        <dbReference type="EMBL" id="TFA97844.1"/>
    </source>
</evidence>
<feature type="transmembrane region" description="Helical" evidence="1">
    <location>
        <begin position="86"/>
        <end position="105"/>
    </location>
</feature>
<dbReference type="EMBL" id="PPTA01000026">
    <property type="protein sequence ID" value="TFA97844.1"/>
    <property type="molecule type" value="Genomic_DNA"/>
</dbReference>
<keyword evidence="1" id="KW-0472">Membrane</keyword>
<keyword evidence="1" id="KW-0812">Transmembrane</keyword>
<evidence type="ECO:0000313" key="3">
    <source>
        <dbReference type="Proteomes" id="UP001642720"/>
    </source>
</evidence>
<proteinExistence type="predicted"/>
<name>A0ABY2GPM6_9HYPO</name>
<reference evidence="2 3" key="1">
    <citation type="submission" date="2018-01" db="EMBL/GenBank/DDBJ databases">
        <title>Genome characterization of the sugarcane-associated fungus Trichoderma ghanense CCMA-1212 and their application in lignocelulose bioconversion.</title>
        <authorList>
            <person name="Steindorff A.S."/>
            <person name="Mendes T.D."/>
            <person name="Vilela E.S.D."/>
            <person name="Rodrigues D.S."/>
            <person name="Formighieri E.F."/>
            <person name="Melo I.S."/>
            <person name="Favaro L.C.L."/>
        </authorList>
    </citation>
    <scope>NUCLEOTIDE SEQUENCE [LARGE SCALE GENOMIC DNA]</scope>
    <source>
        <strain evidence="2 3">CCMA-1212</strain>
    </source>
</reference>
<keyword evidence="1" id="KW-1133">Transmembrane helix</keyword>
<accession>A0ABY2GPM6</accession>
<evidence type="ECO:0000256" key="1">
    <source>
        <dbReference type="SAM" id="Phobius"/>
    </source>
</evidence>
<feature type="transmembrane region" description="Helical" evidence="1">
    <location>
        <begin position="20"/>
        <end position="41"/>
    </location>
</feature>
<dbReference type="Proteomes" id="UP001642720">
    <property type="component" value="Unassembled WGS sequence"/>
</dbReference>
<sequence length="153" mass="17165">MDEKQGCPIISQYFSNQTRAFYLAIRVVSSSLYVFIASLSISRLCEESSFLDAIILLLCLLSFTYSSLDVIYPSLLGAKLGAHVSIRFRCDVILCLGFTIAATALNRATLKKVERESLYWEIDVAVNEMRRISSTLAAFVSTFHMGMCVWQPL</sequence>
<keyword evidence="3" id="KW-1185">Reference proteome</keyword>
<dbReference type="GeneID" id="300581877"/>
<feature type="transmembrane region" description="Helical" evidence="1">
    <location>
        <begin position="53"/>
        <end position="74"/>
    </location>
</feature>
<dbReference type="RefSeq" id="XP_073554046.1">
    <property type="nucleotide sequence ID" value="XM_073707427.1"/>
</dbReference>
<protein>
    <submittedName>
        <fullName evidence="2">Uncharacterized protein</fullName>
    </submittedName>
</protein>
<organism evidence="2 3">
    <name type="scientific">Trichoderma ghanense</name>
    <dbReference type="NCBI Taxonomy" id="65468"/>
    <lineage>
        <taxon>Eukaryota</taxon>
        <taxon>Fungi</taxon>
        <taxon>Dikarya</taxon>
        <taxon>Ascomycota</taxon>
        <taxon>Pezizomycotina</taxon>
        <taxon>Sordariomycetes</taxon>
        <taxon>Hypocreomycetidae</taxon>
        <taxon>Hypocreales</taxon>
        <taxon>Hypocreaceae</taxon>
        <taxon>Trichoderma</taxon>
    </lineage>
</organism>